<name>A0A839TXK6_9BACL</name>
<reference evidence="1 2" key="1">
    <citation type="submission" date="2020-08" db="EMBL/GenBank/DDBJ databases">
        <title>Genomic Encyclopedia of Type Strains, Phase III (KMG-III): the genomes of soil and plant-associated and newly described type strains.</title>
        <authorList>
            <person name="Whitman W."/>
        </authorList>
    </citation>
    <scope>NUCLEOTIDE SEQUENCE [LARGE SCALE GENOMIC DNA]</scope>
    <source>
        <strain evidence="1 2">CECT 5831</strain>
    </source>
</reference>
<accession>A0A839TXK6</accession>
<evidence type="ECO:0000313" key="2">
    <source>
        <dbReference type="Proteomes" id="UP000517523"/>
    </source>
</evidence>
<evidence type="ECO:0000313" key="1">
    <source>
        <dbReference type="EMBL" id="MBB3131636.1"/>
    </source>
</evidence>
<dbReference type="RefSeq" id="WP_183587061.1">
    <property type="nucleotide sequence ID" value="NZ_JACHXJ010000007.1"/>
</dbReference>
<dbReference type="Proteomes" id="UP000517523">
    <property type="component" value="Unassembled WGS sequence"/>
</dbReference>
<organism evidence="1 2">
    <name type="scientific">Paenibacillus rhizosphaerae</name>
    <dbReference type="NCBI Taxonomy" id="297318"/>
    <lineage>
        <taxon>Bacteria</taxon>
        <taxon>Bacillati</taxon>
        <taxon>Bacillota</taxon>
        <taxon>Bacilli</taxon>
        <taxon>Bacillales</taxon>
        <taxon>Paenibacillaceae</taxon>
        <taxon>Paenibacillus</taxon>
    </lineage>
</organism>
<sequence>MMRETEQQYKKIMITVNGEPLGKELWIDKVTYAPVQIRETAGPTETKINAIVS</sequence>
<protein>
    <submittedName>
        <fullName evidence="1">Uncharacterized protein</fullName>
    </submittedName>
</protein>
<dbReference type="AlphaFoldDB" id="A0A839TXK6"/>
<gene>
    <name evidence="1" type="ORF">FHS19_006359</name>
</gene>
<comment type="caution">
    <text evidence="1">The sequence shown here is derived from an EMBL/GenBank/DDBJ whole genome shotgun (WGS) entry which is preliminary data.</text>
</comment>
<proteinExistence type="predicted"/>
<dbReference type="EMBL" id="JACHXJ010000007">
    <property type="protein sequence ID" value="MBB3131636.1"/>
    <property type="molecule type" value="Genomic_DNA"/>
</dbReference>